<feature type="chain" id="PRO_5014253105" evidence="1">
    <location>
        <begin position="27"/>
        <end position="120"/>
    </location>
</feature>
<dbReference type="AlphaFoldDB" id="A0A174Z6F3"/>
<evidence type="ECO:0000313" key="2">
    <source>
        <dbReference type="EMBL" id="CUQ78994.1"/>
    </source>
</evidence>
<feature type="signal peptide" evidence="1">
    <location>
        <begin position="1"/>
        <end position="26"/>
    </location>
</feature>
<sequence>MNKGRLIKTVAAVSALVMLTSVTAFAKPGAFEMGNGKIYLDGETQSPFKRASTGTIPGDGESSLTMLITTLDDGEEDVTRDGPSVGNTRIIRSWEYADGYKSIHKMIRNGLGYASGSLSY</sequence>
<dbReference type="Proteomes" id="UP000095621">
    <property type="component" value="Unassembled WGS sequence"/>
</dbReference>
<evidence type="ECO:0000313" key="4">
    <source>
        <dbReference type="Proteomes" id="UP000095621"/>
    </source>
</evidence>
<name>A0A174Z6F3_9FIRM</name>
<keyword evidence="1" id="KW-0732">Signal</keyword>
<dbReference type="EMBL" id="CZBV01000003">
    <property type="protein sequence ID" value="CUQ83023.1"/>
    <property type="molecule type" value="Genomic_DNA"/>
</dbReference>
<dbReference type="RefSeq" id="WP_055216387.1">
    <property type="nucleotide sequence ID" value="NZ_CABIXW010000003.1"/>
</dbReference>
<reference evidence="4 5" key="1">
    <citation type="submission" date="2015-09" db="EMBL/GenBank/DDBJ databases">
        <authorList>
            <consortium name="Pathogen Informatics"/>
        </authorList>
    </citation>
    <scope>NUCLEOTIDE SEQUENCE [LARGE SCALE GENOMIC DNA]</scope>
    <source>
        <strain evidence="2 4">2789STDY5834875</strain>
        <strain evidence="3 5">2789STDY5834878</strain>
    </source>
</reference>
<dbReference type="Proteomes" id="UP000095780">
    <property type="component" value="Unassembled WGS sequence"/>
</dbReference>
<proteinExistence type="predicted"/>
<accession>A0A174Z6F3</accession>
<organism evidence="3 5">
    <name type="scientific">Lachnospira eligens</name>
    <dbReference type="NCBI Taxonomy" id="39485"/>
    <lineage>
        <taxon>Bacteria</taxon>
        <taxon>Bacillati</taxon>
        <taxon>Bacillota</taxon>
        <taxon>Clostridia</taxon>
        <taxon>Lachnospirales</taxon>
        <taxon>Lachnospiraceae</taxon>
        <taxon>Lachnospira</taxon>
    </lineage>
</organism>
<dbReference type="EMBL" id="CZBU01000006">
    <property type="protein sequence ID" value="CUQ78994.1"/>
    <property type="molecule type" value="Genomic_DNA"/>
</dbReference>
<evidence type="ECO:0000313" key="5">
    <source>
        <dbReference type="Proteomes" id="UP000095780"/>
    </source>
</evidence>
<protein>
    <submittedName>
        <fullName evidence="3">Uncharacterized protein</fullName>
    </submittedName>
</protein>
<evidence type="ECO:0000256" key="1">
    <source>
        <dbReference type="SAM" id="SignalP"/>
    </source>
</evidence>
<evidence type="ECO:0000313" key="3">
    <source>
        <dbReference type="EMBL" id="CUQ83023.1"/>
    </source>
</evidence>
<gene>
    <name evidence="2" type="ORF">ERS852490_02648</name>
    <name evidence="3" type="ORF">ERS852492_01086</name>
</gene>